<protein>
    <submittedName>
        <fullName evidence="2">Uncharacterized protein</fullName>
    </submittedName>
</protein>
<dbReference type="OrthoDB" id="4847011at2759"/>
<gene>
    <name evidence="2" type="ORF">FB567DRAFT_614872</name>
</gene>
<proteinExistence type="predicted"/>
<evidence type="ECO:0000256" key="1">
    <source>
        <dbReference type="SAM" id="SignalP"/>
    </source>
</evidence>
<comment type="caution">
    <text evidence="2">The sequence shown here is derived from an EMBL/GenBank/DDBJ whole genome shotgun (WGS) entry which is preliminary data.</text>
</comment>
<accession>A0A8K0QT40</accession>
<dbReference type="Proteomes" id="UP000813461">
    <property type="component" value="Unassembled WGS sequence"/>
</dbReference>
<name>A0A8K0QT40_9PLEO</name>
<sequence>MLLSTLLPLFCLHTAAFAVPVAQILPSRQVGSGTLFGPITLPSIQVSNISITLFNFGDEVFDISSISIFGDINDAGECEQTGAGDAPPPPGSEVVLGPIVMPGSISVSNIAVTFFNFADEVFDISSISIFGDINDGVCPPS</sequence>
<keyword evidence="3" id="KW-1185">Reference proteome</keyword>
<dbReference type="AlphaFoldDB" id="A0A8K0QT40"/>
<dbReference type="EMBL" id="JAGMVJ010000030">
    <property type="protein sequence ID" value="KAH7069330.1"/>
    <property type="molecule type" value="Genomic_DNA"/>
</dbReference>
<keyword evidence="1" id="KW-0732">Signal</keyword>
<evidence type="ECO:0000313" key="2">
    <source>
        <dbReference type="EMBL" id="KAH7069330.1"/>
    </source>
</evidence>
<evidence type="ECO:0000313" key="3">
    <source>
        <dbReference type="Proteomes" id="UP000813461"/>
    </source>
</evidence>
<reference evidence="2" key="1">
    <citation type="journal article" date="2021" name="Nat. Commun.">
        <title>Genetic determinants of endophytism in the Arabidopsis root mycobiome.</title>
        <authorList>
            <person name="Mesny F."/>
            <person name="Miyauchi S."/>
            <person name="Thiergart T."/>
            <person name="Pickel B."/>
            <person name="Atanasova L."/>
            <person name="Karlsson M."/>
            <person name="Huettel B."/>
            <person name="Barry K.W."/>
            <person name="Haridas S."/>
            <person name="Chen C."/>
            <person name="Bauer D."/>
            <person name="Andreopoulos W."/>
            <person name="Pangilinan J."/>
            <person name="LaButti K."/>
            <person name="Riley R."/>
            <person name="Lipzen A."/>
            <person name="Clum A."/>
            <person name="Drula E."/>
            <person name="Henrissat B."/>
            <person name="Kohler A."/>
            <person name="Grigoriev I.V."/>
            <person name="Martin F.M."/>
            <person name="Hacquard S."/>
        </authorList>
    </citation>
    <scope>NUCLEOTIDE SEQUENCE</scope>
    <source>
        <strain evidence="2">MPI-SDFR-AT-0120</strain>
    </source>
</reference>
<feature type="signal peptide" evidence="1">
    <location>
        <begin position="1"/>
        <end position="18"/>
    </location>
</feature>
<organism evidence="2 3">
    <name type="scientific">Paraphoma chrysanthemicola</name>
    <dbReference type="NCBI Taxonomy" id="798071"/>
    <lineage>
        <taxon>Eukaryota</taxon>
        <taxon>Fungi</taxon>
        <taxon>Dikarya</taxon>
        <taxon>Ascomycota</taxon>
        <taxon>Pezizomycotina</taxon>
        <taxon>Dothideomycetes</taxon>
        <taxon>Pleosporomycetidae</taxon>
        <taxon>Pleosporales</taxon>
        <taxon>Pleosporineae</taxon>
        <taxon>Phaeosphaeriaceae</taxon>
        <taxon>Paraphoma</taxon>
    </lineage>
</organism>
<feature type="chain" id="PRO_5035426982" evidence="1">
    <location>
        <begin position="19"/>
        <end position="141"/>
    </location>
</feature>